<dbReference type="RefSeq" id="WP_108847531.1">
    <property type="nucleotide sequence ID" value="NZ_CP015449.1"/>
</dbReference>
<reference evidence="3 4" key="1">
    <citation type="submission" date="2016-04" db="EMBL/GenBank/DDBJ databases">
        <title>Complete genome sequence of Dietzia lutea YIM 80766T, a strain isolated from desert soil in Egypt.</title>
        <authorList>
            <person name="Zhao J."/>
            <person name="Hu B."/>
            <person name="Geng S."/>
            <person name="Nie Y."/>
            <person name="Tang Y."/>
        </authorList>
    </citation>
    <scope>NUCLEOTIDE SEQUENCE [LARGE SCALE GENOMIC DNA]</scope>
    <source>
        <strain evidence="3 4">YIM 80766</strain>
    </source>
</reference>
<proteinExistence type="predicted"/>
<feature type="compositionally biased region" description="Gly residues" evidence="1">
    <location>
        <begin position="360"/>
        <end position="375"/>
    </location>
</feature>
<dbReference type="PANTHER" id="PTHR33434:SF4">
    <property type="entry name" value="PHOSPHATASE PROTEIN"/>
    <property type="match status" value="1"/>
</dbReference>
<feature type="region of interest" description="Disordered" evidence="1">
    <location>
        <begin position="346"/>
        <end position="375"/>
    </location>
</feature>
<dbReference type="InterPro" id="IPR033470">
    <property type="entry name" value="FakA-like_C"/>
</dbReference>
<sequence length="591" mass="60017">MTQESTHVEDRPSTLDAHGLLLWARRSVEMLALHREEINALNVFPVPDSDTGTNLLYTMRAAVDRAEGEDAWITEGGGTAGAREIAVALGHGAVHGARGNSGVILSQVLRAVGEAATFTVVDASTYRRALRTAVTLVDHALSDPVEGTIVTVLREAASAAGRSSAHSLVEVARAAADAGAEALDRTTAQLPALRRAGVVDAGGRGLLVLLDAMVEVLTGQTPERPEYFTPSEPAAAAAAVAASGGDGRPGGAGAGGTCDAEDVERGTRYEVMYSLTHSDDARADELRSALRMLGDSVVVVGDGGSDVNARWAVHVHTDDIGSAIETALPLGRVTEIRVTDMLDPIGNSGRGESADDAAGAGVGGGARRGGPGGEPGVRRVVAIVPDGPLAELFAGAGAATVDPGENGAGVVDAVLAVEADELLVLPNGELSRDRISALDAALRDAVGHALILPTGSVVQGLAALAVHDPTTTLSLDGFSMADAAAGTRHAHLARAEQDALTLVGRCAAGDLLGVVGHDVALIGTDAVEAVCALVDRMLSAGGELVTVLFGDEYDEAATESALSRLRSAHPDIEVVGYAAGPGRALAHVGVE</sequence>
<dbReference type="KEGG" id="dlu:A6035_09020"/>
<dbReference type="InterPro" id="IPR019986">
    <property type="entry name" value="YloV-like"/>
</dbReference>
<accession>A0A2S1R7L5</accession>
<organism evidence="3 4">
    <name type="scientific">Dietzia lutea</name>
    <dbReference type="NCBI Taxonomy" id="546160"/>
    <lineage>
        <taxon>Bacteria</taxon>
        <taxon>Bacillati</taxon>
        <taxon>Actinomycetota</taxon>
        <taxon>Actinomycetes</taxon>
        <taxon>Mycobacteriales</taxon>
        <taxon>Dietziaceae</taxon>
        <taxon>Dietzia</taxon>
    </lineage>
</organism>
<dbReference type="InterPro" id="IPR050270">
    <property type="entry name" value="DegV_domain_contain"/>
</dbReference>
<evidence type="ECO:0000313" key="3">
    <source>
        <dbReference type="EMBL" id="AWH92286.1"/>
    </source>
</evidence>
<dbReference type="InterPro" id="IPR048394">
    <property type="entry name" value="FakA-like_M"/>
</dbReference>
<gene>
    <name evidence="3" type="ORF">A6035_09020</name>
</gene>
<dbReference type="PANTHER" id="PTHR33434">
    <property type="entry name" value="DEGV DOMAIN-CONTAINING PROTEIN DR_1986-RELATED"/>
    <property type="match status" value="1"/>
</dbReference>
<keyword evidence="4" id="KW-1185">Reference proteome</keyword>
<evidence type="ECO:0000259" key="2">
    <source>
        <dbReference type="PROSITE" id="PS51480"/>
    </source>
</evidence>
<dbReference type="EMBL" id="CP015449">
    <property type="protein sequence ID" value="AWH92286.1"/>
    <property type="molecule type" value="Genomic_DNA"/>
</dbReference>
<dbReference type="GO" id="GO:0004371">
    <property type="term" value="F:glycerone kinase activity"/>
    <property type="evidence" value="ECO:0007669"/>
    <property type="project" value="InterPro"/>
</dbReference>
<dbReference type="SMART" id="SM01121">
    <property type="entry name" value="Dak1_2"/>
    <property type="match status" value="1"/>
</dbReference>
<evidence type="ECO:0000313" key="4">
    <source>
        <dbReference type="Proteomes" id="UP000244928"/>
    </source>
</evidence>
<dbReference type="GO" id="GO:0006071">
    <property type="term" value="P:glycerol metabolic process"/>
    <property type="evidence" value="ECO:0007669"/>
    <property type="project" value="InterPro"/>
</dbReference>
<dbReference type="Pfam" id="PF13684">
    <property type="entry name" value="FakA-like_C"/>
    <property type="match status" value="1"/>
</dbReference>
<dbReference type="AlphaFoldDB" id="A0A2S1R7L5"/>
<dbReference type="NCBIfam" id="TIGR03599">
    <property type="entry name" value="YloV"/>
    <property type="match status" value="1"/>
</dbReference>
<dbReference type="SMART" id="SM01120">
    <property type="entry name" value="Dak2"/>
    <property type="match status" value="1"/>
</dbReference>
<dbReference type="Pfam" id="PF02734">
    <property type="entry name" value="Dak2"/>
    <property type="match status" value="1"/>
</dbReference>
<dbReference type="InterPro" id="IPR036117">
    <property type="entry name" value="DhaL_dom_sf"/>
</dbReference>
<dbReference type="Gene3D" id="1.25.40.340">
    <property type="match status" value="1"/>
</dbReference>
<evidence type="ECO:0000256" key="1">
    <source>
        <dbReference type="SAM" id="MobiDB-lite"/>
    </source>
</evidence>
<name>A0A2S1R7L5_9ACTN</name>
<dbReference type="InterPro" id="IPR004007">
    <property type="entry name" value="DhaL_dom"/>
</dbReference>
<dbReference type="PROSITE" id="PS51480">
    <property type="entry name" value="DHAL"/>
    <property type="match status" value="1"/>
</dbReference>
<protein>
    <submittedName>
        <fullName evidence="3">Dak phosphatase</fullName>
    </submittedName>
</protein>
<dbReference type="SUPFAM" id="SSF101473">
    <property type="entry name" value="DhaL-like"/>
    <property type="match status" value="1"/>
</dbReference>
<dbReference type="Pfam" id="PF21645">
    <property type="entry name" value="FakA-like_M"/>
    <property type="match status" value="1"/>
</dbReference>
<dbReference type="Proteomes" id="UP000244928">
    <property type="component" value="Chromosome"/>
</dbReference>
<feature type="domain" description="DhaL" evidence="2">
    <location>
        <begin position="18"/>
        <end position="215"/>
    </location>
</feature>